<dbReference type="STRING" id="1797263.A2397_05475"/>
<dbReference type="InterPro" id="IPR023214">
    <property type="entry name" value="HAD_sf"/>
</dbReference>
<evidence type="ECO:0000313" key="2">
    <source>
        <dbReference type="Proteomes" id="UP000176424"/>
    </source>
</evidence>
<dbReference type="AlphaFoldDB" id="A0A1F4ZRZ5"/>
<dbReference type="SUPFAM" id="SSF56784">
    <property type="entry name" value="HAD-like"/>
    <property type="match status" value="1"/>
</dbReference>
<name>A0A1F4ZRZ5_9BACT</name>
<sequence length="323" mass="36720">MGQIKWNDKVKLVLSDVDETVADLYLPALPEMISELNKVLESGVAIFLISGHGLAGIQERITNHIKPELRNKLLIGHCCGAEVWGFTKEGNLKDRPYYSKYEEKMSPAQKEKWRRVVEQVVREFELIKYPTMPVQKFKEKAGSSPLAVMYEDRGPQITFEVVNGFDMTHEQAKDLEVMIPETHGLYDLRIPILERADVLFKEFGLPVVSRLAGVFALDFGIEGVSKTLAVKKVLEEEEILKSVGLSLDDVSEPEHLEIWADKFSTTFGGFDRYLSMAVGSKVRAIDFRPEDPKEFMTGYNVQVWDGKKHLHEGLLEYLQSRGK</sequence>
<protein>
    <recommendedName>
        <fullName evidence="3">Sucrose phosphatase-like domain-containing protein</fullName>
    </recommendedName>
</protein>
<dbReference type="InterPro" id="IPR036412">
    <property type="entry name" value="HAD-like_sf"/>
</dbReference>
<dbReference type="EMBL" id="MEXR01000061">
    <property type="protein sequence ID" value="OGD08237.1"/>
    <property type="molecule type" value="Genomic_DNA"/>
</dbReference>
<reference evidence="1 2" key="1">
    <citation type="journal article" date="2016" name="Nat. Commun.">
        <title>Thousands of microbial genomes shed light on interconnected biogeochemical processes in an aquifer system.</title>
        <authorList>
            <person name="Anantharaman K."/>
            <person name="Brown C.T."/>
            <person name="Hug L.A."/>
            <person name="Sharon I."/>
            <person name="Castelle C.J."/>
            <person name="Probst A.J."/>
            <person name="Thomas B.C."/>
            <person name="Singh A."/>
            <person name="Wilkins M.J."/>
            <person name="Karaoz U."/>
            <person name="Brodie E.L."/>
            <person name="Williams K.H."/>
            <person name="Hubbard S.S."/>
            <person name="Banfield J.F."/>
        </authorList>
    </citation>
    <scope>NUCLEOTIDE SEQUENCE [LARGE SCALE GENOMIC DNA]</scope>
</reference>
<gene>
    <name evidence="1" type="ORF">A2397_05475</name>
</gene>
<dbReference type="Gene3D" id="3.40.50.1000">
    <property type="entry name" value="HAD superfamily/HAD-like"/>
    <property type="match status" value="1"/>
</dbReference>
<accession>A0A1F4ZRZ5</accession>
<evidence type="ECO:0000313" key="1">
    <source>
        <dbReference type="EMBL" id="OGD08237.1"/>
    </source>
</evidence>
<comment type="caution">
    <text evidence="1">The sequence shown here is derived from an EMBL/GenBank/DDBJ whole genome shotgun (WGS) entry which is preliminary data.</text>
</comment>
<evidence type="ECO:0008006" key="3">
    <source>
        <dbReference type="Google" id="ProtNLM"/>
    </source>
</evidence>
<organism evidence="1 2">
    <name type="scientific">Candidatus Amesbacteria bacterium RIFOXYB1_FULL_44_23</name>
    <dbReference type="NCBI Taxonomy" id="1797263"/>
    <lineage>
        <taxon>Bacteria</taxon>
        <taxon>Candidatus Amesiibacteriota</taxon>
    </lineage>
</organism>
<proteinExistence type="predicted"/>
<dbReference type="Proteomes" id="UP000176424">
    <property type="component" value="Unassembled WGS sequence"/>
</dbReference>